<dbReference type="InterPro" id="IPR036514">
    <property type="entry name" value="SGNH_hydro_sf"/>
</dbReference>
<evidence type="ECO:0000313" key="2">
    <source>
        <dbReference type="EMBL" id="MVN22863.1"/>
    </source>
</evidence>
<reference evidence="2 3" key="1">
    <citation type="submission" date="2019-12" db="EMBL/GenBank/DDBJ databases">
        <title>Mucilaginibacter sp. HMF7410 genome sequencing and assembly.</title>
        <authorList>
            <person name="Kang H."/>
            <person name="Cha I."/>
            <person name="Kim H."/>
            <person name="Joh K."/>
        </authorList>
    </citation>
    <scope>NUCLEOTIDE SEQUENCE [LARGE SCALE GENOMIC DNA]</scope>
    <source>
        <strain evidence="2 3">HMF7410</strain>
    </source>
</reference>
<accession>A0A7K1SZY2</accession>
<comment type="caution">
    <text evidence="2">The sequence shown here is derived from an EMBL/GenBank/DDBJ whole genome shotgun (WGS) entry which is preliminary data.</text>
</comment>
<dbReference type="GO" id="GO:0004622">
    <property type="term" value="F:phosphatidylcholine lysophospholipase activity"/>
    <property type="evidence" value="ECO:0007669"/>
    <property type="project" value="TreeGrafter"/>
</dbReference>
<dbReference type="Proteomes" id="UP000462014">
    <property type="component" value="Unassembled WGS sequence"/>
</dbReference>
<evidence type="ECO:0000313" key="3">
    <source>
        <dbReference type="Proteomes" id="UP000462014"/>
    </source>
</evidence>
<gene>
    <name evidence="2" type="ORF">GO621_15150</name>
</gene>
<dbReference type="SUPFAM" id="SSF52266">
    <property type="entry name" value="SGNH hydrolase"/>
    <property type="match status" value="1"/>
</dbReference>
<keyword evidence="3" id="KW-1185">Reference proteome</keyword>
<dbReference type="InterPro" id="IPR013830">
    <property type="entry name" value="SGNH_hydro"/>
</dbReference>
<dbReference type="Pfam" id="PF13472">
    <property type="entry name" value="Lipase_GDSL_2"/>
    <property type="match status" value="1"/>
</dbReference>
<organism evidence="2 3">
    <name type="scientific">Mucilaginibacter arboris</name>
    <dbReference type="NCBI Taxonomy" id="2682090"/>
    <lineage>
        <taxon>Bacteria</taxon>
        <taxon>Pseudomonadati</taxon>
        <taxon>Bacteroidota</taxon>
        <taxon>Sphingobacteriia</taxon>
        <taxon>Sphingobacteriales</taxon>
        <taxon>Sphingobacteriaceae</taxon>
        <taxon>Mucilaginibacter</taxon>
    </lineage>
</organism>
<proteinExistence type="predicted"/>
<dbReference type="EMBL" id="WPIK01000014">
    <property type="protein sequence ID" value="MVN22863.1"/>
    <property type="molecule type" value="Genomic_DNA"/>
</dbReference>
<dbReference type="Gene3D" id="3.40.50.1110">
    <property type="entry name" value="SGNH hydrolase"/>
    <property type="match status" value="1"/>
</dbReference>
<sequence length="269" mass="30598">METLTQQKIAGKRNIAKLLLLFSCFFYHPFLYAQQQDKINLNLVFIGNSITHGAGLKDFKTMAPPVFATKFLQEQQPIGEVNFSNQGVSGFTTVDFLPETHSVFSKVEDAARSFNNPNALLVFSIILGTNDSAIHGPHGAPVSPENYYKNLKTIADQLLKDFPKCRIIFHHPLWYSENTYNHSEYLAEGLKRLQSYFPEINKLVKSYAKTYPRQVFLGDKKGFKYFKKHHEELMQHEKGQQGIFYLHPNAAGAEALGKLWGKAILKVVK</sequence>
<dbReference type="PANTHER" id="PTHR30383">
    <property type="entry name" value="THIOESTERASE 1/PROTEASE 1/LYSOPHOSPHOLIPASE L1"/>
    <property type="match status" value="1"/>
</dbReference>
<feature type="domain" description="SGNH hydrolase-type esterase" evidence="1">
    <location>
        <begin position="45"/>
        <end position="254"/>
    </location>
</feature>
<dbReference type="PANTHER" id="PTHR30383:SF5">
    <property type="entry name" value="SGNH HYDROLASE-TYPE ESTERASE DOMAIN-CONTAINING PROTEIN"/>
    <property type="match status" value="1"/>
</dbReference>
<evidence type="ECO:0000259" key="1">
    <source>
        <dbReference type="Pfam" id="PF13472"/>
    </source>
</evidence>
<name>A0A7K1SZY2_9SPHI</name>
<dbReference type="AlphaFoldDB" id="A0A7K1SZY2"/>
<protein>
    <submittedName>
        <fullName evidence="2">Lipolytic protein G-D-S-L family</fullName>
    </submittedName>
</protein>
<dbReference type="InterPro" id="IPR051532">
    <property type="entry name" value="Ester_Hydrolysis_Enzymes"/>
</dbReference>